<comment type="pathway">
    <text evidence="3 14">Cofactor biosynthesis; riboflavin biosynthesis; 5-amino-6-(D-ribitylamino)uracil from GTP: step 3/4.</text>
</comment>
<evidence type="ECO:0000256" key="17">
    <source>
        <dbReference type="PIRSR" id="PIRSR006769-3"/>
    </source>
</evidence>
<keyword evidence="14" id="KW-0378">Hydrolase</keyword>
<dbReference type="RefSeq" id="WP_146825440.1">
    <property type="nucleotide sequence ID" value="NZ_BAAAYQ010000001.1"/>
</dbReference>
<dbReference type="InterPro" id="IPR050765">
    <property type="entry name" value="Riboflavin_Biosynth_HTPR"/>
</dbReference>
<dbReference type="InterPro" id="IPR002125">
    <property type="entry name" value="CMP_dCMP_dom"/>
</dbReference>
<evidence type="ECO:0000313" key="20">
    <source>
        <dbReference type="Proteomes" id="UP000321769"/>
    </source>
</evidence>
<name>A0A512HRM9_9ACTN</name>
<organism evidence="19 20">
    <name type="scientific">Aeromicrobium flavum</name>
    <dbReference type="NCBI Taxonomy" id="416568"/>
    <lineage>
        <taxon>Bacteria</taxon>
        <taxon>Bacillati</taxon>
        <taxon>Actinomycetota</taxon>
        <taxon>Actinomycetes</taxon>
        <taxon>Propionibacteriales</taxon>
        <taxon>Nocardioidaceae</taxon>
        <taxon>Aeromicrobium</taxon>
    </lineage>
</organism>
<evidence type="ECO:0000256" key="3">
    <source>
        <dbReference type="ARBA" id="ARBA00004910"/>
    </source>
</evidence>
<dbReference type="InterPro" id="IPR004794">
    <property type="entry name" value="Eubact_RibD"/>
</dbReference>
<dbReference type="Proteomes" id="UP000321769">
    <property type="component" value="Unassembled WGS sequence"/>
</dbReference>
<dbReference type="PIRSF" id="PIRSF006769">
    <property type="entry name" value="RibD"/>
    <property type="match status" value="1"/>
</dbReference>
<dbReference type="GO" id="GO:0008270">
    <property type="term" value="F:zinc ion binding"/>
    <property type="evidence" value="ECO:0007669"/>
    <property type="project" value="InterPro"/>
</dbReference>
<feature type="binding site" evidence="17">
    <location>
        <position position="87"/>
    </location>
    <ligand>
        <name>Zn(2+)</name>
        <dbReference type="ChEBI" id="CHEBI:29105"/>
        <note>catalytic</note>
    </ligand>
</feature>
<evidence type="ECO:0000256" key="10">
    <source>
        <dbReference type="ARBA" id="ARBA00023002"/>
    </source>
</evidence>
<feature type="binding site" evidence="16">
    <location>
        <position position="169"/>
    </location>
    <ligand>
        <name>NADP(+)</name>
        <dbReference type="ChEBI" id="CHEBI:58349"/>
    </ligand>
</feature>
<keyword evidence="20" id="KW-1185">Reference proteome</keyword>
<dbReference type="NCBIfam" id="TIGR00326">
    <property type="entry name" value="eubact_ribD"/>
    <property type="match status" value="1"/>
</dbReference>
<feature type="binding site" evidence="16">
    <location>
        <position position="185"/>
    </location>
    <ligand>
        <name>substrate</name>
    </ligand>
</feature>
<dbReference type="GO" id="GO:0009231">
    <property type="term" value="P:riboflavin biosynthetic process"/>
    <property type="evidence" value="ECO:0007669"/>
    <property type="project" value="UniProtKB-UniPathway"/>
</dbReference>
<dbReference type="EMBL" id="BJZQ01000001">
    <property type="protein sequence ID" value="GEO88109.1"/>
    <property type="molecule type" value="Genomic_DNA"/>
</dbReference>
<dbReference type="SUPFAM" id="SSF53927">
    <property type="entry name" value="Cytidine deaminase-like"/>
    <property type="match status" value="1"/>
</dbReference>
<feature type="domain" description="CMP/dCMP-type deaminase" evidence="18">
    <location>
        <begin position="4"/>
        <end position="124"/>
    </location>
</feature>
<reference evidence="19 20" key="1">
    <citation type="submission" date="2019-07" db="EMBL/GenBank/DDBJ databases">
        <title>Whole genome shotgun sequence of Aeromicrobium flavum NBRC 107625.</title>
        <authorList>
            <person name="Hosoyama A."/>
            <person name="Uohara A."/>
            <person name="Ohji S."/>
            <person name="Ichikawa N."/>
        </authorList>
    </citation>
    <scope>NUCLEOTIDE SEQUENCE [LARGE SCALE GENOMIC DNA]</scope>
    <source>
        <strain evidence="19 20">NBRC 107625</strain>
    </source>
</reference>
<keyword evidence="8 14" id="KW-0862">Zinc</keyword>
<dbReference type="InterPro" id="IPR016193">
    <property type="entry name" value="Cytidine_deaminase-like"/>
</dbReference>
<evidence type="ECO:0000256" key="12">
    <source>
        <dbReference type="ARBA" id="ARBA00049861"/>
    </source>
</evidence>
<evidence type="ECO:0000256" key="2">
    <source>
        <dbReference type="ARBA" id="ARBA00004882"/>
    </source>
</evidence>
<feature type="active site" description="Proton donor" evidence="15">
    <location>
        <position position="55"/>
    </location>
</feature>
<evidence type="ECO:0000259" key="18">
    <source>
        <dbReference type="PROSITE" id="PS51747"/>
    </source>
</evidence>
<dbReference type="EC" id="1.1.1.193" evidence="14"/>
<dbReference type="AlphaFoldDB" id="A0A512HRM9"/>
<evidence type="ECO:0000256" key="4">
    <source>
        <dbReference type="ARBA" id="ARBA00005259"/>
    </source>
</evidence>
<comment type="catalytic activity">
    <reaction evidence="12 14">
        <text>5-amino-6-(5-phospho-D-ribitylamino)uracil + NADP(+) = 5-amino-6-(5-phospho-D-ribosylamino)uracil + NADPH + H(+)</text>
        <dbReference type="Rhea" id="RHEA:17845"/>
        <dbReference type="ChEBI" id="CHEBI:15378"/>
        <dbReference type="ChEBI" id="CHEBI:57783"/>
        <dbReference type="ChEBI" id="CHEBI:58349"/>
        <dbReference type="ChEBI" id="CHEBI:58421"/>
        <dbReference type="ChEBI" id="CHEBI:58453"/>
        <dbReference type="EC" id="1.1.1.193"/>
    </reaction>
</comment>
<evidence type="ECO:0000256" key="15">
    <source>
        <dbReference type="PIRSR" id="PIRSR006769-1"/>
    </source>
</evidence>
<dbReference type="Pfam" id="PF01872">
    <property type="entry name" value="RibD_C"/>
    <property type="match status" value="1"/>
</dbReference>
<evidence type="ECO:0000313" key="19">
    <source>
        <dbReference type="EMBL" id="GEO88109.1"/>
    </source>
</evidence>
<dbReference type="PROSITE" id="PS51747">
    <property type="entry name" value="CYT_DCMP_DEAMINASES_2"/>
    <property type="match status" value="1"/>
</dbReference>
<dbReference type="GO" id="GO:0008835">
    <property type="term" value="F:diaminohydroxyphosphoribosylaminopyrimidine deaminase activity"/>
    <property type="evidence" value="ECO:0007669"/>
    <property type="project" value="UniProtKB-EC"/>
</dbReference>
<keyword evidence="9 14" id="KW-0521">NADP</keyword>
<sequence length="349" mass="37476">MASQTETDAMRRAIDAARTVGRTLPNPPVGCVLLSPDGTELAVGVHRGAGTDHAEVDALKQAGERARGATAVVTLEPCHHTGRTGPCTQALLEAGVARVVFGTSDPAEGAGGAKALLDAGIDVESGVLADETDDLVRFWAHRHLHGRPFVTWKYAATLDGLSAAPDGTSKWITSETARRDVQRFRAECDAIMAGTYSVLADDPRLTVRDEADLPLPYDRQPLRVVVGESKIPSYYRVFDRVAPTRQIPSRDPHEVLKQLFEAGIHHVWLEGGPRLAGAFWGEGLIDRVIGYMAPAMLGSGRAALEGEATTLADIRPIDISDLTMVGPDIRIIGTPGRAPREDMDEEVQD</sequence>
<feature type="binding site" evidence="16">
    <location>
        <position position="171"/>
    </location>
    <ligand>
        <name>NADP(+)</name>
        <dbReference type="ChEBI" id="CHEBI:58349"/>
    </ligand>
</feature>
<comment type="function">
    <text evidence="1 14">Converts 2,5-diamino-6-(ribosylamino)-4(3h)-pyrimidinone 5'-phosphate into 5-amino-6-(ribosylamino)-2,4(1h,3h)-pyrimidinedione 5'-phosphate.</text>
</comment>
<evidence type="ECO:0000256" key="7">
    <source>
        <dbReference type="ARBA" id="ARBA00022723"/>
    </source>
</evidence>
<evidence type="ECO:0000256" key="5">
    <source>
        <dbReference type="ARBA" id="ARBA00007417"/>
    </source>
</evidence>
<comment type="similarity">
    <text evidence="5 14">In the C-terminal section; belongs to the HTP reductase family.</text>
</comment>
<dbReference type="Gene3D" id="3.40.140.10">
    <property type="entry name" value="Cytidine Deaminase, domain 2"/>
    <property type="match status" value="1"/>
</dbReference>
<evidence type="ECO:0000256" key="13">
    <source>
        <dbReference type="ARBA" id="ARBA00049886"/>
    </source>
</evidence>
<comment type="caution">
    <text evidence="19">The sequence shown here is derived from an EMBL/GenBank/DDBJ whole genome shotgun (WGS) entry which is preliminary data.</text>
</comment>
<dbReference type="PROSITE" id="PS00903">
    <property type="entry name" value="CYT_DCMP_DEAMINASES_1"/>
    <property type="match status" value="1"/>
</dbReference>
<feature type="binding site" evidence="17">
    <location>
        <position position="78"/>
    </location>
    <ligand>
        <name>Zn(2+)</name>
        <dbReference type="ChEBI" id="CHEBI:29105"/>
        <note>catalytic</note>
    </ligand>
</feature>
<feature type="binding site" evidence="17">
    <location>
        <position position="53"/>
    </location>
    <ligand>
        <name>Zn(2+)</name>
        <dbReference type="ChEBI" id="CHEBI:29105"/>
        <note>catalytic</note>
    </ligand>
</feature>
<evidence type="ECO:0000256" key="8">
    <source>
        <dbReference type="ARBA" id="ARBA00022833"/>
    </source>
</evidence>
<dbReference type="SUPFAM" id="SSF53597">
    <property type="entry name" value="Dihydrofolate reductase-like"/>
    <property type="match status" value="1"/>
</dbReference>
<feature type="binding site" evidence="16">
    <location>
        <position position="270"/>
    </location>
    <ligand>
        <name>substrate</name>
    </ligand>
</feature>
<dbReference type="OrthoDB" id="9800865at2"/>
<feature type="binding site" evidence="16">
    <location>
        <position position="208"/>
    </location>
    <ligand>
        <name>substrate</name>
    </ligand>
</feature>
<dbReference type="GO" id="GO:0008703">
    <property type="term" value="F:5-amino-6-(5-phosphoribosylamino)uracil reductase activity"/>
    <property type="evidence" value="ECO:0007669"/>
    <property type="project" value="UniProtKB-EC"/>
</dbReference>
<dbReference type="CDD" id="cd01284">
    <property type="entry name" value="Riboflavin_deaminase-reductase"/>
    <property type="match status" value="1"/>
</dbReference>
<dbReference type="InterPro" id="IPR016192">
    <property type="entry name" value="APOBEC/CMP_deaminase_Zn-bd"/>
</dbReference>
<evidence type="ECO:0000256" key="16">
    <source>
        <dbReference type="PIRSR" id="PIRSR006769-2"/>
    </source>
</evidence>
<keyword evidence="7 14" id="KW-0479">Metal-binding</keyword>
<keyword evidence="6 14" id="KW-0686">Riboflavin biosynthesis</keyword>
<keyword evidence="10 14" id="KW-0560">Oxidoreductase</keyword>
<comment type="cofactor">
    <cofactor evidence="14 17">
        <name>Zn(2+)</name>
        <dbReference type="ChEBI" id="CHEBI:29105"/>
    </cofactor>
    <text evidence="14 17">Binds 1 zinc ion.</text>
</comment>
<dbReference type="Pfam" id="PF00383">
    <property type="entry name" value="dCMP_cyt_deam_1"/>
    <property type="match status" value="1"/>
</dbReference>
<feature type="binding site" evidence="16">
    <location>
        <begin position="272"/>
        <end position="278"/>
    </location>
    <ligand>
        <name>NADP(+)</name>
        <dbReference type="ChEBI" id="CHEBI:58349"/>
    </ligand>
</feature>
<protein>
    <recommendedName>
        <fullName evidence="14">Riboflavin biosynthesis protein RibD</fullName>
    </recommendedName>
    <domain>
        <recommendedName>
            <fullName evidence="14">Diaminohydroxyphosphoribosylaminopyrimidine deaminase</fullName>
            <shortName evidence="14">DRAP deaminase</shortName>
            <ecNumber evidence="14">3.5.4.26</ecNumber>
        </recommendedName>
        <alternativeName>
            <fullName evidence="14">Riboflavin-specific deaminase</fullName>
        </alternativeName>
    </domain>
    <domain>
        <recommendedName>
            <fullName evidence="14">5-amino-6-(5-phosphoribosylamino)uracil reductase</fullName>
            <ecNumber evidence="14">1.1.1.193</ecNumber>
        </recommendedName>
        <alternativeName>
            <fullName evidence="14">HTP reductase</fullName>
        </alternativeName>
    </domain>
</protein>
<evidence type="ECO:0000256" key="14">
    <source>
        <dbReference type="PIRNR" id="PIRNR006769"/>
    </source>
</evidence>
<comment type="pathway">
    <text evidence="2 14">Cofactor biosynthesis; riboflavin biosynthesis; 5-amino-6-(D-ribitylamino)uracil from GTP: step 2/4.</text>
</comment>
<evidence type="ECO:0000256" key="6">
    <source>
        <dbReference type="ARBA" id="ARBA00022619"/>
    </source>
</evidence>
<evidence type="ECO:0000256" key="1">
    <source>
        <dbReference type="ARBA" id="ARBA00002151"/>
    </source>
</evidence>
<proteinExistence type="inferred from homology"/>
<dbReference type="PANTHER" id="PTHR38011">
    <property type="entry name" value="DIHYDROFOLATE REDUCTASE FAMILY PROTEIN (AFU_ORTHOLOGUE AFUA_8G06820)"/>
    <property type="match status" value="1"/>
</dbReference>
<comment type="catalytic activity">
    <reaction evidence="13 14">
        <text>2,5-diamino-6-hydroxy-4-(5-phosphoribosylamino)-pyrimidine + H2O + H(+) = 5-amino-6-(5-phospho-D-ribosylamino)uracil + NH4(+)</text>
        <dbReference type="Rhea" id="RHEA:21868"/>
        <dbReference type="ChEBI" id="CHEBI:15377"/>
        <dbReference type="ChEBI" id="CHEBI:15378"/>
        <dbReference type="ChEBI" id="CHEBI:28938"/>
        <dbReference type="ChEBI" id="CHEBI:58453"/>
        <dbReference type="ChEBI" id="CHEBI:58614"/>
        <dbReference type="EC" id="3.5.4.26"/>
    </reaction>
</comment>
<accession>A0A512HRM9</accession>
<evidence type="ECO:0000256" key="11">
    <source>
        <dbReference type="ARBA" id="ARBA00023268"/>
    </source>
</evidence>
<dbReference type="PANTHER" id="PTHR38011:SF7">
    <property type="entry name" value="2,5-DIAMINO-6-RIBOSYLAMINO-4(3H)-PYRIMIDINONE 5'-PHOSPHATE REDUCTASE"/>
    <property type="match status" value="1"/>
</dbReference>
<dbReference type="InterPro" id="IPR024072">
    <property type="entry name" value="DHFR-like_dom_sf"/>
</dbReference>
<dbReference type="Gene3D" id="3.40.430.10">
    <property type="entry name" value="Dihydrofolate Reductase, subunit A"/>
    <property type="match status" value="1"/>
</dbReference>
<dbReference type="EC" id="3.5.4.26" evidence="14"/>
<gene>
    <name evidence="19" type="ORF">AFL01nite_04360</name>
</gene>
<comment type="similarity">
    <text evidence="4 14">In the N-terminal section; belongs to the cytidine and deoxycytidylate deaminase family.</text>
</comment>
<evidence type="ECO:0000256" key="9">
    <source>
        <dbReference type="ARBA" id="ARBA00022857"/>
    </source>
</evidence>
<feature type="binding site" evidence="16">
    <location>
        <position position="201"/>
    </location>
    <ligand>
        <name>NADP(+)</name>
        <dbReference type="ChEBI" id="CHEBI:58349"/>
    </ligand>
</feature>
<dbReference type="InterPro" id="IPR002734">
    <property type="entry name" value="RibDG_C"/>
</dbReference>
<keyword evidence="11" id="KW-0511">Multifunctional enzyme</keyword>
<feature type="binding site" evidence="16">
    <location>
        <position position="205"/>
    </location>
    <ligand>
        <name>substrate</name>
    </ligand>
</feature>
<feature type="binding site" evidence="16">
    <location>
        <position position="155"/>
    </location>
    <ligand>
        <name>NADP(+)</name>
        <dbReference type="ChEBI" id="CHEBI:58349"/>
    </ligand>
</feature>
<dbReference type="UniPathway" id="UPA00275">
    <property type="reaction ID" value="UER00401"/>
</dbReference>